<dbReference type="HAMAP" id="MF_00636">
    <property type="entry name" value="RapZ_like"/>
    <property type="match status" value="1"/>
</dbReference>
<feature type="domain" description="RapZ-like N-terminal" evidence="5">
    <location>
        <begin position="9"/>
        <end position="165"/>
    </location>
</feature>
<dbReference type="GO" id="GO:0005524">
    <property type="term" value="F:ATP binding"/>
    <property type="evidence" value="ECO:0007669"/>
    <property type="project" value="UniProtKB-UniRule"/>
</dbReference>
<keyword evidence="2 4" id="KW-0067">ATP-binding</keyword>
<dbReference type="InterPro" id="IPR053931">
    <property type="entry name" value="RapZ_C"/>
</dbReference>
<evidence type="ECO:0000313" key="7">
    <source>
        <dbReference type="EMBL" id="ELY21088.1"/>
    </source>
</evidence>
<dbReference type="NCBIfam" id="NF003828">
    <property type="entry name" value="PRK05416.1"/>
    <property type="match status" value="1"/>
</dbReference>
<feature type="binding site" evidence="4">
    <location>
        <begin position="16"/>
        <end position="23"/>
    </location>
    <ligand>
        <name>ATP</name>
        <dbReference type="ChEBI" id="CHEBI:30616"/>
    </ligand>
</feature>
<feature type="domain" description="RapZ C-terminal" evidence="6">
    <location>
        <begin position="173"/>
        <end position="291"/>
    </location>
</feature>
<evidence type="ECO:0000256" key="1">
    <source>
        <dbReference type="ARBA" id="ARBA00022741"/>
    </source>
</evidence>
<accession>L9UA23</accession>
<name>L9UA23_9GAMM</name>
<sequence>MIKAKRDSMQLVIISGRSGSGKSIALQALEDLGYYAIDNLPAMLLGSLVDELRDQGDRAHLAVSIDARNLPGALERLPSLLDELRQRKIDFQVIYLTTDARILLERYSATRRRHPLTRDSEMTLEEAINKEETTLEDIRDLADLLIDTSRLSVHDLRRRITDQVAHQRRGKLTLTLESFGYKRGVPLDADLVFDVRCLPNPYWDPTLRQFTGRDAEIVAFLNSYPIVDAMSDDILAWLERWLPAYQNSQRSYMTIAIGCTGGQHRSVYMAEKLAEKLTPSMGEVQLRHRELGLHYTISEQLAAPLVSASTPNERPETS</sequence>
<comment type="caution">
    <text evidence="7">The sequence shown here is derived from an EMBL/GenBank/DDBJ whole genome shotgun (WGS) entry which is preliminary data.</text>
</comment>
<dbReference type="InterPro" id="IPR027417">
    <property type="entry name" value="P-loop_NTPase"/>
</dbReference>
<dbReference type="InterPro" id="IPR005337">
    <property type="entry name" value="RapZ-like"/>
</dbReference>
<protein>
    <submittedName>
        <fullName evidence="7">ATPase, P-loop-containing</fullName>
    </submittedName>
</protein>
<keyword evidence="1 4" id="KW-0547">Nucleotide-binding</keyword>
<dbReference type="PATRIC" id="fig|1204738.3.peg.3327"/>
<keyword evidence="3 4" id="KW-0342">GTP-binding</keyword>
<reference evidence="7 8" key="1">
    <citation type="journal article" date="2013" name="Genome Announc.">
        <title>Draft Genome of the Marine Gammaproteobacterium Halomonas titanicae.</title>
        <authorList>
            <person name="Sanchez-Porro C."/>
            <person name="de la Haba R.R."/>
            <person name="Cruz-Hernandez N."/>
            <person name="Gonzalez J.M."/>
            <person name="Reyes-Guirao C."/>
            <person name="Navarro-Sampedro L."/>
            <person name="Carballo M."/>
            <person name="Ventosa A."/>
        </authorList>
    </citation>
    <scope>NUCLEOTIDE SEQUENCE [LARGE SCALE GENOMIC DNA]</scope>
    <source>
        <strain evidence="7 8">BH1</strain>
    </source>
</reference>
<evidence type="ECO:0000259" key="6">
    <source>
        <dbReference type="Pfam" id="PF22740"/>
    </source>
</evidence>
<dbReference type="EMBL" id="AOPO01000009">
    <property type="protein sequence ID" value="ELY21088.1"/>
    <property type="molecule type" value="Genomic_DNA"/>
</dbReference>
<proteinExistence type="inferred from homology"/>
<dbReference type="Gene3D" id="3.40.50.300">
    <property type="entry name" value="P-loop containing nucleotide triphosphate hydrolases"/>
    <property type="match status" value="1"/>
</dbReference>
<evidence type="ECO:0000256" key="4">
    <source>
        <dbReference type="HAMAP-Rule" id="MF_00636"/>
    </source>
</evidence>
<dbReference type="Pfam" id="PF03668">
    <property type="entry name" value="RapZ-like_N"/>
    <property type="match status" value="1"/>
</dbReference>
<dbReference type="Proteomes" id="UP000011651">
    <property type="component" value="Unassembled WGS sequence"/>
</dbReference>
<dbReference type="PANTHER" id="PTHR30448">
    <property type="entry name" value="RNASE ADAPTER PROTEIN RAPZ"/>
    <property type="match status" value="1"/>
</dbReference>
<dbReference type="SUPFAM" id="SSF52540">
    <property type="entry name" value="P-loop containing nucleoside triphosphate hydrolases"/>
    <property type="match status" value="1"/>
</dbReference>
<dbReference type="InterPro" id="IPR053930">
    <property type="entry name" value="RapZ-like_N"/>
</dbReference>
<dbReference type="PANTHER" id="PTHR30448:SF0">
    <property type="entry name" value="RNASE ADAPTER PROTEIN RAPZ"/>
    <property type="match status" value="1"/>
</dbReference>
<dbReference type="AlphaFoldDB" id="L9UA23"/>
<evidence type="ECO:0000256" key="3">
    <source>
        <dbReference type="ARBA" id="ARBA00023134"/>
    </source>
</evidence>
<evidence type="ECO:0000313" key="8">
    <source>
        <dbReference type="Proteomes" id="UP000011651"/>
    </source>
</evidence>
<dbReference type="Pfam" id="PF22740">
    <property type="entry name" value="PapZ_C"/>
    <property type="match status" value="1"/>
</dbReference>
<evidence type="ECO:0000256" key="2">
    <source>
        <dbReference type="ARBA" id="ARBA00022840"/>
    </source>
</evidence>
<evidence type="ECO:0000259" key="5">
    <source>
        <dbReference type="Pfam" id="PF03668"/>
    </source>
</evidence>
<dbReference type="PIRSF" id="PIRSF005052">
    <property type="entry name" value="P-loopkin"/>
    <property type="match status" value="1"/>
</dbReference>
<gene>
    <name evidence="7" type="ORF">HALTITAN_2215</name>
</gene>
<dbReference type="GO" id="GO:0005525">
    <property type="term" value="F:GTP binding"/>
    <property type="evidence" value="ECO:0007669"/>
    <property type="project" value="UniProtKB-UniRule"/>
</dbReference>
<organism evidence="7 8">
    <name type="scientific">Vreelandella titanicae BH1</name>
    <dbReference type="NCBI Taxonomy" id="1204738"/>
    <lineage>
        <taxon>Bacteria</taxon>
        <taxon>Pseudomonadati</taxon>
        <taxon>Pseudomonadota</taxon>
        <taxon>Gammaproteobacteria</taxon>
        <taxon>Oceanospirillales</taxon>
        <taxon>Halomonadaceae</taxon>
        <taxon>Vreelandella</taxon>
    </lineage>
</organism>
<feature type="binding site" evidence="4">
    <location>
        <begin position="66"/>
        <end position="69"/>
    </location>
    <ligand>
        <name>GTP</name>
        <dbReference type="ChEBI" id="CHEBI:37565"/>
    </ligand>
</feature>